<protein>
    <submittedName>
        <fullName evidence="2">Uncharacterized protein</fullName>
    </submittedName>
</protein>
<proteinExistence type="predicted"/>
<evidence type="ECO:0000313" key="2">
    <source>
        <dbReference type="EMBL" id="KRY14904.1"/>
    </source>
</evidence>
<organism evidence="2 3">
    <name type="scientific">Trichinella patagoniensis</name>
    <dbReference type="NCBI Taxonomy" id="990121"/>
    <lineage>
        <taxon>Eukaryota</taxon>
        <taxon>Metazoa</taxon>
        <taxon>Ecdysozoa</taxon>
        <taxon>Nematoda</taxon>
        <taxon>Enoplea</taxon>
        <taxon>Dorylaimia</taxon>
        <taxon>Trichinellida</taxon>
        <taxon>Trichinellidae</taxon>
        <taxon>Trichinella</taxon>
    </lineage>
</organism>
<dbReference type="AlphaFoldDB" id="A0A0V0ZQR5"/>
<evidence type="ECO:0000313" key="3">
    <source>
        <dbReference type="Proteomes" id="UP000054783"/>
    </source>
</evidence>
<comment type="caution">
    <text evidence="2">The sequence shown here is derived from an EMBL/GenBank/DDBJ whole genome shotgun (WGS) entry which is preliminary data.</text>
</comment>
<dbReference type="Proteomes" id="UP000054783">
    <property type="component" value="Unassembled WGS sequence"/>
</dbReference>
<evidence type="ECO:0000256" key="1">
    <source>
        <dbReference type="SAM" id="MobiDB-lite"/>
    </source>
</evidence>
<feature type="region of interest" description="Disordered" evidence="1">
    <location>
        <begin position="17"/>
        <end position="67"/>
    </location>
</feature>
<feature type="region of interest" description="Disordered" evidence="1">
    <location>
        <begin position="101"/>
        <end position="133"/>
    </location>
</feature>
<reference evidence="2 3" key="1">
    <citation type="submission" date="2015-01" db="EMBL/GenBank/DDBJ databases">
        <title>Evolution of Trichinella species and genotypes.</title>
        <authorList>
            <person name="Korhonen P.K."/>
            <person name="Edoardo P."/>
            <person name="Giuseppe L.R."/>
            <person name="Gasser R.B."/>
        </authorList>
    </citation>
    <scope>NUCLEOTIDE SEQUENCE [LARGE SCALE GENOMIC DNA]</scope>
    <source>
        <strain evidence="2">ISS2496</strain>
    </source>
</reference>
<accession>A0A0V0ZQR5</accession>
<gene>
    <name evidence="2" type="ORF">T12_3346</name>
</gene>
<sequence length="133" mass="14931">MKPDKVRLSLACDSTTSWKHGLNRSSERPLSSSGFVVRNLEGRKPDHEETKREPVNTSSEQKLAQPNLIATADEQTMIETFHLNEDKGYNDAFVMMNVQTSQNDHTSREKETNGRSTTTTTTTTTRALAENCN</sequence>
<keyword evidence="3" id="KW-1185">Reference proteome</keyword>
<name>A0A0V0ZQR5_9BILA</name>
<dbReference type="OrthoDB" id="10439556at2759"/>
<feature type="compositionally biased region" description="Polar residues" evidence="1">
    <location>
        <begin position="55"/>
        <end position="64"/>
    </location>
</feature>
<dbReference type="EMBL" id="JYDQ01000106">
    <property type="protein sequence ID" value="KRY14904.1"/>
    <property type="molecule type" value="Genomic_DNA"/>
</dbReference>
<feature type="compositionally biased region" description="Basic and acidic residues" evidence="1">
    <location>
        <begin position="40"/>
        <end position="54"/>
    </location>
</feature>